<dbReference type="InterPro" id="IPR029000">
    <property type="entry name" value="Cyclophilin-like_dom_sf"/>
</dbReference>
<dbReference type="EC" id="5.2.1.8" evidence="2"/>
<dbReference type="PROSITE" id="PS50198">
    <property type="entry name" value="PPIC_PPIASE_2"/>
    <property type="match status" value="1"/>
</dbReference>
<organism evidence="8">
    <name type="scientific">Pyrodinium bahamense</name>
    <dbReference type="NCBI Taxonomy" id="73915"/>
    <lineage>
        <taxon>Eukaryota</taxon>
        <taxon>Sar</taxon>
        <taxon>Alveolata</taxon>
        <taxon>Dinophyceae</taxon>
        <taxon>Gonyaulacales</taxon>
        <taxon>Pyrocystaceae</taxon>
        <taxon>Pyrodinium</taxon>
    </lineage>
</organism>
<evidence type="ECO:0000256" key="4">
    <source>
        <dbReference type="ARBA" id="ARBA00023235"/>
    </source>
</evidence>
<dbReference type="PROSITE" id="PS01096">
    <property type="entry name" value="PPIC_PPIASE_1"/>
    <property type="match status" value="1"/>
</dbReference>
<evidence type="ECO:0000256" key="5">
    <source>
        <dbReference type="PROSITE-ProRule" id="PRU00278"/>
    </source>
</evidence>
<dbReference type="InterPro" id="IPR020892">
    <property type="entry name" value="Cyclophilin-type_PPIase_CS"/>
</dbReference>
<accession>A0A7S0A528</accession>
<proteinExistence type="predicted"/>
<dbReference type="PANTHER" id="PTHR11071">
    <property type="entry name" value="PEPTIDYL-PROLYL CIS-TRANS ISOMERASE"/>
    <property type="match status" value="1"/>
</dbReference>
<dbReference type="Pfam" id="PF00160">
    <property type="entry name" value="Pro_isomerase"/>
    <property type="match status" value="1"/>
</dbReference>
<keyword evidence="4 5" id="KW-0413">Isomerase</keyword>
<dbReference type="PROSITE" id="PS50072">
    <property type="entry name" value="CSA_PPIASE_2"/>
    <property type="match status" value="1"/>
</dbReference>
<dbReference type="PROSITE" id="PS00170">
    <property type="entry name" value="CSA_PPIASE_1"/>
    <property type="match status" value="1"/>
</dbReference>
<dbReference type="PANTHER" id="PTHR11071:SF561">
    <property type="entry name" value="PEPTIDYL-PROLYL CIS-TRANS ISOMERASE D-RELATED"/>
    <property type="match status" value="1"/>
</dbReference>
<name>A0A7S0A528_9DINO</name>
<dbReference type="Gene3D" id="2.40.100.10">
    <property type="entry name" value="Cyclophilin-like"/>
    <property type="match status" value="1"/>
</dbReference>
<dbReference type="GO" id="GO:0006457">
    <property type="term" value="P:protein folding"/>
    <property type="evidence" value="ECO:0007669"/>
    <property type="project" value="InterPro"/>
</dbReference>
<evidence type="ECO:0000259" key="6">
    <source>
        <dbReference type="PROSITE" id="PS50072"/>
    </source>
</evidence>
<protein>
    <recommendedName>
        <fullName evidence="2">peptidylprolyl isomerase</fullName>
        <ecNumber evidence="2">5.2.1.8</ecNumber>
    </recommendedName>
</protein>
<dbReference type="AlphaFoldDB" id="A0A7S0A528"/>
<feature type="domain" description="PpiC" evidence="7">
    <location>
        <begin position="187"/>
        <end position="305"/>
    </location>
</feature>
<evidence type="ECO:0000256" key="1">
    <source>
        <dbReference type="ARBA" id="ARBA00000971"/>
    </source>
</evidence>
<gene>
    <name evidence="8" type="ORF">PBAH0796_LOCUS8785</name>
</gene>
<dbReference type="FunFam" id="2.40.100.10:FF:000022">
    <property type="entry name" value="Peptidyl-prolyl cis-trans isomerase CYP95"/>
    <property type="match status" value="1"/>
</dbReference>
<dbReference type="InterPro" id="IPR023058">
    <property type="entry name" value="PPIase_PpiC_CS"/>
</dbReference>
<dbReference type="InterPro" id="IPR002130">
    <property type="entry name" value="Cyclophilin-type_PPIase_dom"/>
</dbReference>
<keyword evidence="3 5" id="KW-0697">Rotamase</keyword>
<dbReference type="Pfam" id="PF00639">
    <property type="entry name" value="Rotamase"/>
    <property type="match status" value="1"/>
</dbReference>
<dbReference type="InterPro" id="IPR046357">
    <property type="entry name" value="PPIase_dom_sf"/>
</dbReference>
<dbReference type="CDD" id="cd01926">
    <property type="entry name" value="cyclophilin_ABH_like"/>
    <property type="match status" value="1"/>
</dbReference>
<dbReference type="GO" id="GO:0003755">
    <property type="term" value="F:peptidyl-prolyl cis-trans isomerase activity"/>
    <property type="evidence" value="ECO:0007669"/>
    <property type="project" value="UniProtKB-KW"/>
</dbReference>
<reference evidence="8" key="1">
    <citation type="submission" date="2021-01" db="EMBL/GenBank/DDBJ databases">
        <authorList>
            <person name="Corre E."/>
            <person name="Pelletier E."/>
            <person name="Niang G."/>
            <person name="Scheremetjew M."/>
            <person name="Finn R."/>
            <person name="Kale V."/>
            <person name="Holt S."/>
            <person name="Cochrane G."/>
            <person name="Meng A."/>
            <person name="Brown T."/>
            <person name="Cohen L."/>
        </authorList>
    </citation>
    <scope>NUCLEOTIDE SEQUENCE</scope>
    <source>
        <strain evidence="8">Pbaha01</strain>
    </source>
</reference>
<dbReference type="SUPFAM" id="SSF50891">
    <property type="entry name" value="Cyclophilin-like"/>
    <property type="match status" value="1"/>
</dbReference>
<feature type="domain" description="PPIase cyclophilin-type" evidence="6">
    <location>
        <begin position="1"/>
        <end position="163"/>
    </location>
</feature>
<dbReference type="GO" id="GO:0016018">
    <property type="term" value="F:cyclosporin A binding"/>
    <property type="evidence" value="ECO:0007669"/>
    <property type="project" value="TreeGrafter"/>
</dbReference>
<evidence type="ECO:0000256" key="3">
    <source>
        <dbReference type="ARBA" id="ARBA00023110"/>
    </source>
</evidence>
<dbReference type="SUPFAM" id="SSF54534">
    <property type="entry name" value="FKBP-like"/>
    <property type="match status" value="1"/>
</dbReference>
<dbReference type="GO" id="GO:0005737">
    <property type="term" value="C:cytoplasm"/>
    <property type="evidence" value="ECO:0007669"/>
    <property type="project" value="TreeGrafter"/>
</dbReference>
<evidence type="ECO:0000313" key="8">
    <source>
        <dbReference type="EMBL" id="CAD8353418.1"/>
    </source>
</evidence>
<dbReference type="InterPro" id="IPR000297">
    <property type="entry name" value="PPIase_PpiC"/>
</dbReference>
<comment type="catalytic activity">
    <reaction evidence="1">
        <text>[protein]-peptidylproline (omega=180) = [protein]-peptidylproline (omega=0)</text>
        <dbReference type="Rhea" id="RHEA:16237"/>
        <dbReference type="Rhea" id="RHEA-COMP:10747"/>
        <dbReference type="Rhea" id="RHEA-COMP:10748"/>
        <dbReference type="ChEBI" id="CHEBI:83833"/>
        <dbReference type="ChEBI" id="CHEBI:83834"/>
        <dbReference type="EC" id="5.2.1.8"/>
    </reaction>
</comment>
<evidence type="ECO:0000259" key="7">
    <source>
        <dbReference type="PROSITE" id="PS50198"/>
    </source>
</evidence>
<sequence length="305" mass="32571">MDIAISGAPVGRVVCELYNDAVPRTAENFRSLCTGIRGDGRRGKPLHYRGCRFHRIIPNFMVQGGDITHGDGTGGESIYGQTFPDENLQLKHTVPGILSMANSGKDTNGSQFFICTKACPHLDGKHVVFGRVVEGMEVVRLMEGCGQECGRPTAPVVVDDCGELRGRGANAALPQAKRQRLLADAALAEVHLFHILKKHAGSRDTKCRGGAEAKCTKGRALLALANMRKRLVMCPTHGEQLRAFAELAREHSDCGESAVRGGDLGVVAGQSLEPALRAAAAALSVHELSEPLESPEGAHLLLRTA</sequence>
<dbReference type="EMBL" id="HBEG01014414">
    <property type="protein sequence ID" value="CAD8353418.1"/>
    <property type="molecule type" value="Transcribed_RNA"/>
</dbReference>
<dbReference type="Gene3D" id="3.10.50.40">
    <property type="match status" value="1"/>
</dbReference>
<evidence type="ECO:0000256" key="2">
    <source>
        <dbReference type="ARBA" id="ARBA00013194"/>
    </source>
</evidence>
<dbReference type="PRINTS" id="PR00153">
    <property type="entry name" value="CSAPPISMRASE"/>
</dbReference>